<dbReference type="Proteomes" id="UP000095607">
    <property type="component" value="Chromosome"/>
</dbReference>
<organism evidence="1 2">
    <name type="scientific">Delftia tsuruhatensis</name>
    <dbReference type="NCBI Taxonomy" id="180282"/>
    <lineage>
        <taxon>Bacteria</taxon>
        <taxon>Pseudomonadati</taxon>
        <taxon>Pseudomonadota</taxon>
        <taxon>Betaproteobacteria</taxon>
        <taxon>Burkholderiales</taxon>
        <taxon>Comamonadaceae</taxon>
        <taxon>Delftia</taxon>
    </lineage>
</organism>
<keyword evidence="2" id="KW-1185">Reference proteome</keyword>
<accession>A0ABM6E1K4</accession>
<protein>
    <submittedName>
        <fullName evidence="1">Uncharacterized protein</fullName>
    </submittedName>
</protein>
<reference evidence="1 2" key="1">
    <citation type="submission" date="2016-09" db="EMBL/GenBank/DDBJ databases">
        <title>Complete genome sequence of Deltia acidovorans CM13 isolated from murine proximal colonic tissue.</title>
        <authorList>
            <person name="Saffarian A."/>
        </authorList>
    </citation>
    <scope>NUCLEOTIDE SEQUENCE [LARGE SCALE GENOMIC DNA]</scope>
    <source>
        <strain evidence="1 2">CM13</strain>
    </source>
</reference>
<dbReference type="EMBL" id="CP017420">
    <property type="protein sequence ID" value="AOV01077.1"/>
    <property type="molecule type" value="Genomic_DNA"/>
</dbReference>
<proteinExistence type="predicted"/>
<name>A0ABM6E1K4_9BURK</name>
<evidence type="ECO:0000313" key="2">
    <source>
        <dbReference type="Proteomes" id="UP000095607"/>
    </source>
</evidence>
<gene>
    <name evidence="1" type="ORF">BI380_06725</name>
</gene>
<sequence length="140" mass="15469">MPLAMISAGTGAWVSVRHLCAGPLAADVALYREYARCVVQLLADALERTAARAASVLGLVVAVHARQVRRQGGALRHRARRSRRLLLAQQFLELRLSRGKVGVQSLVEQRALFGIELLALLAELQASQLGDLERELRRRR</sequence>
<evidence type="ECO:0000313" key="1">
    <source>
        <dbReference type="EMBL" id="AOV01077.1"/>
    </source>
</evidence>